<dbReference type="Proteomes" id="UP001234989">
    <property type="component" value="Chromosome 9"/>
</dbReference>
<evidence type="ECO:0000313" key="2">
    <source>
        <dbReference type="Proteomes" id="UP001234989"/>
    </source>
</evidence>
<gene>
    <name evidence="1" type="ORF">MTR67_039688</name>
</gene>
<accession>A0AAF0UIY0</accession>
<protein>
    <submittedName>
        <fullName evidence="1">Uncharacterized protein</fullName>
    </submittedName>
</protein>
<sequence length="124" mass="14336">MMKGYVNDVKCVLRLHDTFPFVRELETRLSHALELCAQSAEFIQLSESDVCEFIKFMHPVKFAMRRQKVLGSSKIGVVSKGTRKPAGFGELSEKSIEYQWILEHRSHLFEESFEYIGHVSPRSL</sequence>
<keyword evidence="2" id="KW-1185">Reference proteome</keyword>
<name>A0AAF0UIY0_SOLVR</name>
<organism evidence="1 2">
    <name type="scientific">Solanum verrucosum</name>
    <dbReference type="NCBI Taxonomy" id="315347"/>
    <lineage>
        <taxon>Eukaryota</taxon>
        <taxon>Viridiplantae</taxon>
        <taxon>Streptophyta</taxon>
        <taxon>Embryophyta</taxon>
        <taxon>Tracheophyta</taxon>
        <taxon>Spermatophyta</taxon>
        <taxon>Magnoliopsida</taxon>
        <taxon>eudicotyledons</taxon>
        <taxon>Gunneridae</taxon>
        <taxon>Pentapetalae</taxon>
        <taxon>asterids</taxon>
        <taxon>lamiids</taxon>
        <taxon>Solanales</taxon>
        <taxon>Solanaceae</taxon>
        <taxon>Solanoideae</taxon>
        <taxon>Solaneae</taxon>
        <taxon>Solanum</taxon>
    </lineage>
</organism>
<evidence type="ECO:0000313" key="1">
    <source>
        <dbReference type="EMBL" id="WMV46303.1"/>
    </source>
</evidence>
<proteinExistence type="predicted"/>
<dbReference type="AlphaFoldDB" id="A0AAF0UIY0"/>
<reference evidence="1" key="1">
    <citation type="submission" date="2023-08" db="EMBL/GenBank/DDBJ databases">
        <title>A de novo genome assembly of Solanum verrucosum Schlechtendal, a Mexican diploid species geographically isolated from the other diploid A-genome species in potato relatives.</title>
        <authorList>
            <person name="Hosaka K."/>
        </authorList>
    </citation>
    <scope>NUCLEOTIDE SEQUENCE</scope>
    <source>
        <tissue evidence="1">Young leaves</tissue>
    </source>
</reference>
<dbReference type="EMBL" id="CP133620">
    <property type="protein sequence ID" value="WMV46303.1"/>
    <property type="molecule type" value="Genomic_DNA"/>
</dbReference>